<keyword evidence="4" id="KW-1185">Reference proteome</keyword>
<proteinExistence type="inferred from homology"/>
<dbReference type="PANTHER" id="PTHR10858">
    <property type="entry name" value="DEOXYRIBONUCLEASE II"/>
    <property type="match status" value="1"/>
</dbReference>
<evidence type="ECO:0000256" key="2">
    <source>
        <dbReference type="ARBA" id="ARBA00022801"/>
    </source>
</evidence>
<dbReference type="EMBL" id="JAIZAY010000007">
    <property type="protein sequence ID" value="KAJ8039058.1"/>
    <property type="molecule type" value="Genomic_DNA"/>
</dbReference>
<dbReference type="InterPro" id="IPR004947">
    <property type="entry name" value="DNase_II"/>
</dbReference>
<reference evidence="3" key="1">
    <citation type="submission" date="2021-10" db="EMBL/GenBank/DDBJ databases">
        <title>Tropical sea cucumber genome reveals ecological adaptation and Cuvierian tubules defense mechanism.</title>
        <authorList>
            <person name="Chen T."/>
        </authorList>
    </citation>
    <scope>NUCLEOTIDE SEQUENCE</scope>
    <source>
        <strain evidence="3">Nanhai2018</strain>
        <tissue evidence="3">Muscle</tissue>
    </source>
</reference>
<evidence type="ECO:0000313" key="3">
    <source>
        <dbReference type="EMBL" id="KAJ8039058.1"/>
    </source>
</evidence>
<dbReference type="CDD" id="cd09121">
    <property type="entry name" value="PLDc_DNaseII_2"/>
    <property type="match status" value="1"/>
</dbReference>
<sequence length="250" mass="28567">MIHNLPRFPQEDEYEWASNAGPNGQSILCVSFKSSEMEKIAKQMRFTYPYVYVHNLPPDKLRIAPTFHEVVSREPVTITPSTNAVSLESLGGQRFTHYAMKSSFGQDLYLDLVAQEQRSNLLVETWQRKGPLPSNCSHGYCVRNIRTIRFPDTGVEFPYTKDHSKWAVSDDNKKIICVGDNNREDPHLRRAGGILCSHLPNVWKQYKDSVVQVEPLPVDGLYSKALKIFLGVATIFVGARWYKNRYEGLT</sequence>
<evidence type="ECO:0000256" key="1">
    <source>
        <dbReference type="ARBA" id="ARBA00007527"/>
    </source>
</evidence>
<evidence type="ECO:0000313" key="4">
    <source>
        <dbReference type="Proteomes" id="UP001152320"/>
    </source>
</evidence>
<comment type="similarity">
    <text evidence="1">Belongs to the DNase II family.</text>
</comment>
<dbReference type="Proteomes" id="UP001152320">
    <property type="component" value="Chromosome 7"/>
</dbReference>
<name>A0A9Q1HB53_HOLLE</name>
<dbReference type="GO" id="GO:0006309">
    <property type="term" value="P:apoptotic DNA fragmentation"/>
    <property type="evidence" value="ECO:0007669"/>
    <property type="project" value="TreeGrafter"/>
</dbReference>
<organism evidence="3 4">
    <name type="scientific">Holothuria leucospilota</name>
    <name type="common">Black long sea cucumber</name>
    <name type="synonym">Mertensiothuria leucospilota</name>
    <dbReference type="NCBI Taxonomy" id="206669"/>
    <lineage>
        <taxon>Eukaryota</taxon>
        <taxon>Metazoa</taxon>
        <taxon>Echinodermata</taxon>
        <taxon>Eleutherozoa</taxon>
        <taxon>Echinozoa</taxon>
        <taxon>Holothuroidea</taxon>
        <taxon>Aspidochirotacea</taxon>
        <taxon>Aspidochirotida</taxon>
        <taxon>Holothuriidae</taxon>
        <taxon>Holothuria</taxon>
    </lineage>
</organism>
<protein>
    <submittedName>
        <fullName evidence="3">Plancitoxin-1</fullName>
    </submittedName>
</protein>
<accession>A0A9Q1HB53</accession>
<dbReference type="OrthoDB" id="10261598at2759"/>
<keyword evidence="2" id="KW-0378">Hydrolase</keyword>
<dbReference type="PANTHER" id="PTHR10858:SF23">
    <property type="entry name" value="DEOXYRIBONUCLEASE II"/>
    <property type="match status" value="1"/>
</dbReference>
<dbReference type="AlphaFoldDB" id="A0A9Q1HB53"/>
<dbReference type="GO" id="GO:0004531">
    <property type="term" value="F:deoxyribonuclease II activity"/>
    <property type="evidence" value="ECO:0007669"/>
    <property type="project" value="InterPro"/>
</dbReference>
<gene>
    <name evidence="3" type="ORF">HOLleu_16649</name>
</gene>
<comment type="caution">
    <text evidence="3">The sequence shown here is derived from an EMBL/GenBank/DDBJ whole genome shotgun (WGS) entry which is preliminary data.</text>
</comment>
<dbReference type="Pfam" id="PF03265">
    <property type="entry name" value="DNase_II"/>
    <property type="match status" value="1"/>
</dbReference>